<gene>
    <name evidence="1" type="ORF">FM038_012005</name>
</gene>
<protein>
    <submittedName>
        <fullName evidence="1">Uncharacterized protein</fullName>
    </submittedName>
</protein>
<reference evidence="1" key="1">
    <citation type="submission" date="2019-10" db="EMBL/GenBank/DDBJ databases">
        <title>Shewanella sp. YLB-07 whole genome sequence.</title>
        <authorList>
            <person name="Yu L."/>
        </authorList>
    </citation>
    <scope>NUCLEOTIDE SEQUENCE [LARGE SCALE GENOMIC DNA]</scope>
    <source>
        <strain evidence="1">YLB-08</strain>
    </source>
</reference>
<organism evidence="1">
    <name type="scientific">Shewanella eurypsychrophilus</name>
    <dbReference type="NCBI Taxonomy" id="2593656"/>
    <lineage>
        <taxon>Bacteria</taxon>
        <taxon>Pseudomonadati</taxon>
        <taxon>Pseudomonadota</taxon>
        <taxon>Gammaproteobacteria</taxon>
        <taxon>Alteromonadales</taxon>
        <taxon>Shewanellaceae</taxon>
        <taxon>Shewanella</taxon>
    </lineage>
</organism>
<dbReference type="OrthoDB" id="5919030at2"/>
<proteinExistence type="predicted"/>
<dbReference type="AlphaFoldDB" id="A0A549ZRP7"/>
<accession>A0A549ZRP7</accession>
<name>A0A549ZRP7_9GAMM</name>
<dbReference type="EMBL" id="CP045503">
    <property type="protein sequence ID" value="QPG60455.1"/>
    <property type="molecule type" value="Genomic_DNA"/>
</dbReference>
<sequence>MIEQRVNLSISTEKLAQLIQSGALCAAELRCLDQDSKQKVWQMCLWCCSKKIYCTKECSINDSALCASMTPVSTHSSIEQVEEITSQSETNKRREYKRLL</sequence>
<evidence type="ECO:0000313" key="1">
    <source>
        <dbReference type="EMBL" id="QPG60455.1"/>
    </source>
</evidence>